<keyword evidence="5 7" id="KW-1133">Transmembrane helix</keyword>
<keyword evidence="6 7" id="KW-0472">Membrane</keyword>
<keyword evidence="10" id="KW-1185">Reference proteome</keyword>
<dbReference type="GO" id="GO:0009246">
    <property type="term" value="P:enterobacterial common antigen biosynthetic process"/>
    <property type="evidence" value="ECO:0007669"/>
    <property type="project" value="TreeGrafter"/>
</dbReference>
<dbReference type="EMBL" id="SGIT01000001">
    <property type="protein sequence ID" value="RZF61683.1"/>
    <property type="molecule type" value="Genomic_DNA"/>
</dbReference>
<evidence type="ECO:0000259" key="8">
    <source>
        <dbReference type="Pfam" id="PF01757"/>
    </source>
</evidence>
<feature type="transmembrane region" description="Helical" evidence="7">
    <location>
        <begin position="165"/>
        <end position="187"/>
    </location>
</feature>
<comment type="similarity">
    <text evidence="2">Belongs to the acyltransferase 3 family.</text>
</comment>
<evidence type="ECO:0000313" key="10">
    <source>
        <dbReference type="Proteomes" id="UP000292855"/>
    </source>
</evidence>
<feature type="transmembrane region" description="Helical" evidence="7">
    <location>
        <begin position="52"/>
        <end position="74"/>
    </location>
</feature>
<evidence type="ECO:0000256" key="7">
    <source>
        <dbReference type="SAM" id="Phobius"/>
    </source>
</evidence>
<feature type="transmembrane region" description="Helical" evidence="7">
    <location>
        <begin position="193"/>
        <end position="212"/>
    </location>
</feature>
<evidence type="ECO:0000256" key="5">
    <source>
        <dbReference type="ARBA" id="ARBA00022989"/>
    </source>
</evidence>
<feature type="transmembrane region" description="Helical" evidence="7">
    <location>
        <begin position="313"/>
        <end position="337"/>
    </location>
</feature>
<comment type="caution">
    <text evidence="9">The sequence shown here is derived from an EMBL/GenBank/DDBJ whole genome shotgun (WGS) entry which is preliminary data.</text>
</comment>
<sequence length="353" mass="41288">MEELDKRQSEVIDTLRFPLIILVVFGHMLGFENKPVAFDLSVENIYIFFSELISHGLARITVPAFFLFSGYFFFRKMKEWTFLFYFSQLKRRIWTLLIPYLIWNFLMIAAVLLKNYAFGLVGATPDEFMSSLQGNHWYFHFWESPINFPLWYLRELICMSLITPLFYFLFRYIKVYGLLLILCVYVLGWEVRLTGFSTWALWFFGAGAYIGFNKQNILYYTRPMRNLIYWIAIALLLSITFSVDTIYHGYLSRIFLIFGVMATINFIDGMTQKKITDFFVRMSGTVFFVYAIHEIYIINWLKGALERLAGGSWGIMLAGYFIVPFICLGICLGLYYVSKRIAPGLLAISVGGR</sequence>
<evidence type="ECO:0000256" key="3">
    <source>
        <dbReference type="ARBA" id="ARBA00022475"/>
    </source>
</evidence>
<protein>
    <submittedName>
        <fullName evidence="9">Acyltransferase</fullName>
    </submittedName>
</protein>
<dbReference type="Pfam" id="PF01757">
    <property type="entry name" value="Acyl_transf_3"/>
    <property type="match status" value="1"/>
</dbReference>
<reference evidence="9 10" key="1">
    <citation type="submission" date="2019-02" db="EMBL/GenBank/DDBJ databases">
        <authorList>
            <person name="Li Y."/>
        </authorList>
    </citation>
    <scope>NUCLEOTIDE SEQUENCE [LARGE SCALE GENOMIC DNA]</scope>
    <source>
        <strain evidence="9 10">30C10-4-7</strain>
    </source>
</reference>
<dbReference type="RefSeq" id="WP_130139912.1">
    <property type="nucleotide sequence ID" value="NZ_SGIT01000001.1"/>
</dbReference>
<dbReference type="PANTHER" id="PTHR40074:SF2">
    <property type="entry name" value="O-ACETYLTRANSFERASE WECH"/>
    <property type="match status" value="1"/>
</dbReference>
<organism evidence="9 10">
    <name type="scientific">Sphingobacterium corticibacterium</name>
    <dbReference type="NCBI Taxonomy" id="2484746"/>
    <lineage>
        <taxon>Bacteria</taxon>
        <taxon>Pseudomonadati</taxon>
        <taxon>Bacteroidota</taxon>
        <taxon>Sphingobacteriia</taxon>
        <taxon>Sphingobacteriales</taxon>
        <taxon>Sphingobacteriaceae</taxon>
        <taxon>Sphingobacterium</taxon>
    </lineage>
</organism>
<keyword evidence="9" id="KW-0012">Acyltransferase</keyword>
<evidence type="ECO:0000256" key="4">
    <source>
        <dbReference type="ARBA" id="ARBA00022692"/>
    </source>
</evidence>
<gene>
    <name evidence="9" type="ORF">EWE74_02240</name>
</gene>
<comment type="subcellular location">
    <subcellularLocation>
        <location evidence="1">Cell membrane</location>
        <topology evidence="1">Multi-pass membrane protein</topology>
    </subcellularLocation>
</comment>
<evidence type="ECO:0000256" key="6">
    <source>
        <dbReference type="ARBA" id="ARBA00023136"/>
    </source>
</evidence>
<feature type="transmembrane region" description="Helical" evidence="7">
    <location>
        <begin position="249"/>
        <end position="267"/>
    </location>
</feature>
<dbReference type="Proteomes" id="UP000292855">
    <property type="component" value="Unassembled WGS sequence"/>
</dbReference>
<dbReference type="InterPro" id="IPR002656">
    <property type="entry name" value="Acyl_transf_3_dom"/>
</dbReference>
<evidence type="ECO:0000256" key="1">
    <source>
        <dbReference type="ARBA" id="ARBA00004651"/>
    </source>
</evidence>
<proteinExistence type="inferred from homology"/>
<feature type="transmembrane region" description="Helical" evidence="7">
    <location>
        <begin position="12"/>
        <end position="32"/>
    </location>
</feature>
<dbReference type="AlphaFoldDB" id="A0A4Q6XNE8"/>
<name>A0A4Q6XNE8_9SPHI</name>
<accession>A0A4Q6XNE8</accession>
<keyword evidence="4 7" id="KW-0812">Transmembrane</keyword>
<feature type="transmembrane region" description="Helical" evidence="7">
    <location>
        <begin position="279"/>
        <end position="301"/>
    </location>
</feature>
<evidence type="ECO:0000313" key="9">
    <source>
        <dbReference type="EMBL" id="RZF61683.1"/>
    </source>
</evidence>
<feature type="transmembrane region" description="Helical" evidence="7">
    <location>
        <begin position="224"/>
        <end position="243"/>
    </location>
</feature>
<keyword evidence="9" id="KW-0808">Transferase</keyword>
<dbReference type="PANTHER" id="PTHR40074">
    <property type="entry name" value="O-ACETYLTRANSFERASE WECH"/>
    <property type="match status" value="1"/>
</dbReference>
<dbReference type="GO" id="GO:0016413">
    <property type="term" value="F:O-acetyltransferase activity"/>
    <property type="evidence" value="ECO:0007669"/>
    <property type="project" value="TreeGrafter"/>
</dbReference>
<evidence type="ECO:0000256" key="2">
    <source>
        <dbReference type="ARBA" id="ARBA00007400"/>
    </source>
</evidence>
<feature type="domain" description="Acyltransferase 3" evidence="8">
    <location>
        <begin position="12"/>
        <end position="328"/>
    </location>
</feature>
<feature type="transmembrane region" description="Helical" evidence="7">
    <location>
        <begin position="94"/>
        <end position="117"/>
    </location>
</feature>
<dbReference type="GO" id="GO:0005886">
    <property type="term" value="C:plasma membrane"/>
    <property type="evidence" value="ECO:0007669"/>
    <property type="project" value="UniProtKB-SubCell"/>
</dbReference>
<dbReference type="OrthoDB" id="1072135at2"/>
<keyword evidence="3" id="KW-1003">Cell membrane</keyword>